<dbReference type="GO" id="GO:0005737">
    <property type="term" value="C:cytoplasm"/>
    <property type="evidence" value="ECO:0007669"/>
    <property type="project" value="TreeGrafter"/>
</dbReference>
<dbReference type="InterPro" id="IPR013154">
    <property type="entry name" value="ADH-like_N"/>
</dbReference>
<dbReference type="InterPro" id="IPR011032">
    <property type="entry name" value="GroES-like_sf"/>
</dbReference>
<dbReference type="AlphaFoldDB" id="A0AA35X139"/>
<reference evidence="7" key="1">
    <citation type="submission" date="2023-03" db="EMBL/GenBank/DDBJ databases">
        <authorList>
            <person name="Steffen K."/>
            <person name="Cardenas P."/>
        </authorList>
    </citation>
    <scope>NUCLEOTIDE SEQUENCE</scope>
</reference>
<protein>
    <submittedName>
        <fullName evidence="7">Probable alcohol dehydrogenase AdhA</fullName>
    </submittedName>
</protein>
<proteinExistence type="inferred from homology"/>
<dbReference type="InterPro" id="IPR036291">
    <property type="entry name" value="NAD(P)-bd_dom_sf"/>
</dbReference>
<evidence type="ECO:0000259" key="6">
    <source>
        <dbReference type="Pfam" id="PF08240"/>
    </source>
</evidence>
<dbReference type="Proteomes" id="UP001174909">
    <property type="component" value="Unassembled WGS sequence"/>
</dbReference>
<feature type="domain" description="Alcohol dehydrogenase-like N-terminal" evidence="6">
    <location>
        <begin position="16"/>
        <end position="114"/>
    </location>
</feature>
<organism evidence="7 8">
    <name type="scientific">Geodia barretti</name>
    <name type="common">Barrett's horny sponge</name>
    <dbReference type="NCBI Taxonomy" id="519541"/>
    <lineage>
        <taxon>Eukaryota</taxon>
        <taxon>Metazoa</taxon>
        <taxon>Porifera</taxon>
        <taxon>Demospongiae</taxon>
        <taxon>Heteroscleromorpha</taxon>
        <taxon>Tetractinellida</taxon>
        <taxon>Astrophorina</taxon>
        <taxon>Geodiidae</taxon>
        <taxon>Geodia</taxon>
    </lineage>
</organism>
<dbReference type="GO" id="GO:0004022">
    <property type="term" value="F:alcohol dehydrogenase (NAD+) activity"/>
    <property type="evidence" value="ECO:0007669"/>
    <property type="project" value="TreeGrafter"/>
</dbReference>
<keyword evidence="5" id="KW-0560">Oxidoreductase</keyword>
<accession>A0AA35X139</accession>
<evidence type="ECO:0000256" key="2">
    <source>
        <dbReference type="ARBA" id="ARBA00008072"/>
    </source>
</evidence>
<keyword evidence="8" id="KW-1185">Reference proteome</keyword>
<evidence type="ECO:0000313" key="8">
    <source>
        <dbReference type="Proteomes" id="UP001174909"/>
    </source>
</evidence>
<name>A0AA35X139_GEOBA</name>
<gene>
    <name evidence="7" type="ORF">GBAR_LOCUS20229</name>
</gene>
<evidence type="ECO:0000256" key="5">
    <source>
        <dbReference type="ARBA" id="ARBA00023002"/>
    </source>
</evidence>
<comment type="similarity">
    <text evidence="2">Belongs to the zinc-containing alcohol dehydrogenase family.</text>
</comment>
<dbReference type="SUPFAM" id="SSF51735">
    <property type="entry name" value="NAD(P)-binding Rossmann-fold domains"/>
    <property type="match status" value="1"/>
</dbReference>
<dbReference type="Gene3D" id="3.90.180.10">
    <property type="entry name" value="Medium-chain alcohol dehydrogenases, catalytic domain"/>
    <property type="match status" value="2"/>
</dbReference>
<dbReference type="PANTHER" id="PTHR42940:SF8">
    <property type="entry name" value="VACUOLAR PROTEIN SORTING-ASSOCIATED PROTEIN 11"/>
    <property type="match status" value="1"/>
</dbReference>
<dbReference type="EMBL" id="CASHTH010002843">
    <property type="protein sequence ID" value="CAI8036056.1"/>
    <property type="molecule type" value="Genomic_DNA"/>
</dbReference>
<dbReference type="GO" id="GO:0046872">
    <property type="term" value="F:metal ion binding"/>
    <property type="evidence" value="ECO:0007669"/>
    <property type="project" value="UniProtKB-KW"/>
</dbReference>
<evidence type="ECO:0000313" key="7">
    <source>
        <dbReference type="EMBL" id="CAI8036056.1"/>
    </source>
</evidence>
<evidence type="ECO:0000256" key="1">
    <source>
        <dbReference type="ARBA" id="ARBA00001947"/>
    </source>
</evidence>
<evidence type="ECO:0000256" key="4">
    <source>
        <dbReference type="ARBA" id="ARBA00022833"/>
    </source>
</evidence>
<dbReference type="Pfam" id="PF08240">
    <property type="entry name" value="ADH_N"/>
    <property type="match status" value="1"/>
</dbReference>
<sequence length="276" mass="29412">MFPSPAPAKFWSGSRSAVVCRTDLHVVDGDLTEPRLPVVPGHEGGSRSCGPGRGRRALVEGERVGIPWLGWTCGTCRYCRSGRENLCPDALFTGYTRDGGYGDYCIADERYCLTVGGDRSDAEAAPLLCAGLIGYRALTMAGDAERLGLYGFGAAAHIIAQAPPEELDAALLFAPVGALVPAALRAIAPGGTVVCAGIHMSDIPAFPYELLWRERSIVSVANLTRRDGEEFLELAARTAIEMHVEPMPLAEANTALDRLRAGRLQGAAVLTMDERV</sequence>
<dbReference type="SUPFAM" id="SSF50129">
    <property type="entry name" value="GroES-like"/>
    <property type="match status" value="1"/>
</dbReference>
<comment type="caution">
    <text evidence="7">The sequence shown here is derived from an EMBL/GenBank/DDBJ whole genome shotgun (WGS) entry which is preliminary data.</text>
</comment>
<comment type="cofactor">
    <cofactor evidence="1">
        <name>Zn(2+)</name>
        <dbReference type="ChEBI" id="CHEBI:29105"/>
    </cofactor>
</comment>
<dbReference type="PANTHER" id="PTHR42940">
    <property type="entry name" value="ALCOHOL DEHYDROGENASE 1-RELATED"/>
    <property type="match status" value="1"/>
</dbReference>
<evidence type="ECO:0000256" key="3">
    <source>
        <dbReference type="ARBA" id="ARBA00022723"/>
    </source>
</evidence>
<dbReference type="Gene3D" id="3.40.50.720">
    <property type="entry name" value="NAD(P)-binding Rossmann-like Domain"/>
    <property type="match status" value="2"/>
</dbReference>
<keyword evidence="3" id="KW-0479">Metal-binding</keyword>
<keyword evidence="4" id="KW-0862">Zinc</keyword>